<keyword evidence="2" id="KW-1185">Reference proteome</keyword>
<evidence type="ECO:0000313" key="1">
    <source>
        <dbReference type="EMBL" id="QFG06658.1"/>
    </source>
</evidence>
<protein>
    <submittedName>
        <fullName evidence="1">Uncharacterized protein</fullName>
    </submittedName>
</protein>
<dbReference type="EMBL" id="MN098326">
    <property type="protein sequence ID" value="QFG06658.1"/>
    <property type="molecule type" value="Genomic_DNA"/>
</dbReference>
<organism evidence="1 2">
    <name type="scientific">Proteus phage Myduc</name>
    <dbReference type="NCBI Taxonomy" id="2650874"/>
    <lineage>
        <taxon>Viruses</taxon>
        <taxon>Duplodnaviria</taxon>
        <taxon>Heunggongvirae</taxon>
        <taxon>Uroviricota</taxon>
        <taxon>Caudoviricetes</taxon>
        <taxon>Chaseviridae</taxon>
        <taxon>Cleopatravirinae</taxon>
        <taxon>Myducvirus</taxon>
        <taxon>Myducvirus myduc</taxon>
    </lineage>
</organism>
<sequence length="61" mass="6618">MRKPNKYGVIMVRVTDRTTGEVFDFKDASLMVASSGTIFIKDKKGKTIFASSSGDIVAVAM</sequence>
<name>A0A5J6T7K1_9CAUD</name>
<proteinExistence type="predicted"/>
<dbReference type="Proteomes" id="UP000327513">
    <property type="component" value="Segment"/>
</dbReference>
<evidence type="ECO:0000313" key="2">
    <source>
        <dbReference type="Proteomes" id="UP000327513"/>
    </source>
</evidence>
<reference evidence="2" key="1">
    <citation type="submission" date="2019-06" db="EMBL/GenBank/DDBJ databases">
        <title>Complete genome of Proteus mirabilis phage Myduc.</title>
        <authorList>
            <person name="Tran J.S."/>
            <person name="Lessor L."/>
            <person name="O'Leary C."/>
            <person name="Bonasera R.M."/>
            <person name="Liu M."/>
        </authorList>
    </citation>
    <scope>NUCLEOTIDE SEQUENCE [LARGE SCALE GENOMIC DNA]</scope>
</reference>
<gene>
    <name evidence="1" type="ORF">CPT_Myduc_036</name>
</gene>
<accession>A0A5J6T7K1</accession>